<gene>
    <name evidence="2" type="ORF">DRF65_11255</name>
</gene>
<protein>
    <submittedName>
        <fullName evidence="2">Uncharacterized protein</fullName>
    </submittedName>
</protein>
<dbReference type="RefSeq" id="WP_115970855.1">
    <property type="nucleotide sequence ID" value="NZ_QNVT01000009.1"/>
</dbReference>
<evidence type="ECO:0000313" key="2">
    <source>
        <dbReference type="EMBL" id="REC62283.1"/>
    </source>
</evidence>
<feature type="chain" id="PRO_5017617264" evidence="1">
    <location>
        <begin position="27"/>
        <end position="86"/>
    </location>
</feature>
<reference evidence="3" key="1">
    <citation type="submission" date="2018-06" db="EMBL/GenBank/DDBJ databases">
        <authorList>
            <person name="Lum Nde A."/>
            <person name="Hugo C."/>
        </authorList>
    </citation>
    <scope>NUCLEOTIDE SEQUENCE [LARGE SCALE GENOMIC DNA]</scope>
    <source>
        <strain evidence="3">1_F178</strain>
    </source>
</reference>
<dbReference type="AlphaFoldDB" id="A0A3D9C8U5"/>
<comment type="caution">
    <text evidence="2">The sequence shown here is derived from an EMBL/GenBank/DDBJ whole genome shotgun (WGS) entry which is preliminary data.</text>
</comment>
<evidence type="ECO:0000256" key="1">
    <source>
        <dbReference type="SAM" id="SignalP"/>
    </source>
</evidence>
<keyword evidence="1" id="KW-0732">Signal</keyword>
<name>A0A3D9C8U5_9FLAO</name>
<sequence>MKSLRITLGVAAIALGTFTAFSFAPAKVDSKVTTGIRYVNPNGSMGDAYDPSNHPCEGEGDLCAQEYTLETQQPTEENKIFGVRRP</sequence>
<accession>A0A3D9C8U5</accession>
<feature type="signal peptide" evidence="1">
    <location>
        <begin position="1"/>
        <end position="26"/>
    </location>
</feature>
<dbReference type="EMBL" id="QNVT01000009">
    <property type="protein sequence ID" value="REC62283.1"/>
    <property type="molecule type" value="Genomic_DNA"/>
</dbReference>
<organism evidence="2 3">
    <name type="scientific">Chryseobacterium pennae</name>
    <dbReference type="NCBI Taxonomy" id="2258962"/>
    <lineage>
        <taxon>Bacteria</taxon>
        <taxon>Pseudomonadati</taxon>
        <taxon>Bacteroidota</taxon>
        <taxon>Flavobacteriia</taxon>
        <taxon>Flavobacteriales</taxon>
        <taxon>Weeksellaceae</taxon>
        <taxon>Chryseobacterium group</taxon>
        <taxon>Chryseobacterium</taxon>
    </lineage>
</organism>
<keyword evidence="3" id="KW-1185">Reference proteome</keyword>
<evidence type="ECO:0000313" key="3">
    <source>
        <dbReference type="Proteomes" id="UP000256686"/>
    </source>
</evidence>
<dbReference type="Proteomes" id="UP000256686">
    <property type="component" value="Unassembled WGS sequence"/>
</dbReference>
<proteinExistence type="predicted"/>